<dbReference type="AlphaFoldDB" id="A0A8K0KEM6"/>
<dbReference type="EMBL" id="KZ308731">
    <property type="protein sequence ID" value="KAG8233582.1"/>
    <property type="molecule type" value="Genomic_DNA"/>
</dbReference>
<protein>
    <submittedName>
        <fullName evidence="1">Uncharacterized protein</fullName>
    </submittedName>
</protein>
<accession>A0A8K0KEM6</accession>
<feature type="non-terminal residue" evidence="1">
    <location>
        <position position="1"/>
    </location>
</feature>
<gene>
    <name evidence="1" type="ORF">J437_LFUL000993</name>
</gene>
<name>A0A8K0KEM6_LADFU</name>
<organism evidence="1 2">
    <name type="scientific">Ladona fulva</name>
    <name type="common">Scarce chaser dragonfly</name>
    <name type="synonym">Libellula fulva</name>
    <dbReference type="NCBI Taxonomy" id="123851"/>
    <lineage>
        <taxon>Eukaryota</taxon>
        <taxon>Metazoa</taxon>
        <taxon>Ecdysozoa</taxon>
        <taxon>Arthropoda</taxon>
        <taxon>Hexapoda</taxon>
        <taxon>Insecta</taxon>
        <taxon>Pterygota</taxon>
        <taxon>Palaeoptera</taxon>
        <taxon>Odonata</taxon>
        <taxon>Epiprocta</taxon>
        <taxon>Anisoptera</taxon>
        <taxon>Libelluloidea</taxon>
        <taxon>Libellulidae</taxon>
        <taxon>Ladona</taxon>
    </lineage>
</organism>
<sequence length="135" mass="15527">MNLELMSLTTVPYPFFQYFPLSGRVETSILNRLFYFTFPYTSSNQDAFLPHRYSPTRLIIFQGHTVDSMINKSQSNATSLNPSILLIFENLNTAISSEVPQVNVLGPYLFTFYVDDLCTLFRITKIRSLLFADDC</sequence>
<evidence type="ECO:0000313" key="1">
    <source>
        <dbReference type="EMBL" id="KAG8233582.1"/>
    </source>
</evidence>
<reference evidence="1" key="1">
    <citation type="submission" date="2013-04" db="EMBL/GenBank/DDBJ databases">
        <authorList>
            <person name="Qu J."/>
            <person name="Murali S.C."/>
            <person name="Bandaranaike D."/>
            <person name="Bellair M."/>
            <person name="Blankenburg K."/>
            <person name="Chao H."/>
            <person name="Dinh H."/>
            <person name="Doddapaneni H."/>
            <person name="Downs B."/>
            <person name="Dugan-Rocha S."/>
            <person name="Elkadiri S."/>
            <person name="Gnanaolivu R.D."/>
            <person name="Hernandez B."/>
            <person name="Javaid M."/>
            <person name="Jayaseelan J.C."/>
            <person name="Lee S."/>
            <person name="Li M."/>
            <person name="Ming W."/>
            <person name="Munidasa M."/>
            <person name="Muniz J."/>
            <person name="Nguyen L."/>
            <person name="Ongeri F."/>
            <person name="Osuji N."/>
            <person name="Pu L.-L."/>
            <person name="Puazo M."/>
            <person name="Qu C."/>
            <person name="Quiroz J."/>
            <person name="Raj R."/>
            <person name="Weissenberger G."/>
            <person name="Xin Y."/>
            <person name="Zou X."/>
            <person name="Han Y."/>
            <person name="Richards S."/>
            <person name="Worley K."/>
            <person name="Muzny D."/>
            <person name="Gibbs R."/>
        </authorList>
    </citation>
    <scope>NUCLEOTIDE SEQUENCE</scope>
    <source>
        <strain evidence="1">Sampled in the wild</strain>
    </source>
</reference>
<proteinExistence type="predicted"/>
<keyword evidence="2" id="KW-1185">Reference proteome</keyword>
<comment type="caution">
    <text evidence="1">The sequence shown here is derived from an EMBL/GenBank/DDBJ whole genome shotgun (WGS) entry which is preliminary data.</text>
</comment>
<reference evidence="1" key="2">
    <citation type="submission" date="2017-10" db="EMBL/GenBank/DDBJ databases">
        <title>Ladona fulva Genome sequencing and assembly.</title>
        <authorList>
            <person name="Murali S."/>
            <person name="Richards S."/>
            <person name="Bandaranaike D."/>
            <person name="Bellair M."/>
            <person name="Blankenburg K."/>
            <person name="Chao H."/>
            <person name="Dinh H."/>
            <person name="Doddapaneni H."/>
            <person name="Dugan-Rocha S."/>
            <person name="Elkadiri S."/>
            <person name="Gnanaolivu R."/>
            <person name="Hernandez B."/>
            <person name="Skinner E."/>
            <person name="Javaid M."/>
            <person name="Lee S."/>
            <person name="Li M."/>
            <person name="Ming W."/>
            <person name="Munidasa M."/>
            <person name="Muniz J."/>
            <person name="Nguyen L."/>
            <person name="Hughes D."/>
            <person name="Osuji N."/>
            <person name="Pu L.-L."/>
            <person name="Puazo M."/>
            <person name="Qu C."/>
            <person name="Quiroz J."/>
            <person name="Raj R."/>
            <person name="Weissenberger G."/>
            <person name="Xin Y."/>
            <person name="Zou X."/>
            <person name="Han Y."/>
            <person name="Worley K."/>
            <person name="Muzny D."/>
            <person name="Gibbs R."/>
        </authorList>
    </citation>
    <scope>NUCLEOTIDE SEQUENCE</scope>
    <source>
        <strain evidence="1">Sampled in the wild</strain>
    </source>
</reference>
<evidence type="ECO:0000313" key="2">
    <source>
        <dbReference type="Proteomes" id="UP000792457"/>
    </source>
</evidence>
<dbReference type="Proteomes" id="UP000792457">
    <property type="component" value="Unassembled WGS sequence"/>
</dbReference>